<dbReference type="RefSeq" id="WP_186856201.1">
    <property type="nucleotide sequence ID" value="NZ_JACOOY010000022.1"/>
</dbReference>
<keyword evidence="3" id="KW-1185">Reference proteome</keyword>
<feature type="region of interest" description="Disordered" evidence="1">
    <location>
        <begin position="268"/>
        <end position="332"/>
    </location>
</feature>
<evidence type="ECO:0000313" key="2">
    <source>
        <dbReference type="EMBL" id="MBC5666232.1"/>
    </source>
</evidence>
<name>A0ABR7EY08_9FIRM</name>
<dbReference type="Proteomes" id="UP000647235">
    <property type="component" value="Unassembled WGS sequence"/>
</dbReference>
<sequence>MKKKWIAAVVGLVVVLGASIGIYKYNAYAAKEKNYVVEYGDKLSTDPADYIAGNETALENTKLDLSRVDTSKVGTYQAYATYKDKTVQFKVKVQDSKNPEITLNDVAANIIVNRDAKASDLVKSVTDKSGIKSIQFSRCDIKKEDVNDLSKYTLSFPKAGENKIEVVAEDNNGNQSMKEVTVKVTEDYLKHVKGFRNFKVIKGNKADWMKGIKKDKLIKSIQADDSKVKLKKVGKYKLVYKITGSNDTVVTKTVKVTVKNKPVTTVARSNSYSNSTGTTGRSYRSGSTSSSYGKRSSTGSTRRSSRKSNSGRKSSKGTYDDLKPGQSWNIKYRERNVDIGNGSTADSFDW</sequence>
<organism evidence="2 3">
    <name type="scientific">Dorea hominis</name>
    <dbReference type="NCBI Taxonomy" id="2763040"/>
    <lineage>
        <taxon>Bacteria</taxon>
        <taxon>Bacillati</taxon>
        <taxon>Bacillota</taxon>
        <taxon>Clostridia</taxon>
        <taxon>Lachnospirales</taxon>
        <taxon>Lachnospiraceae</taxon>
        <taxon>Dorea</taxon>
    </lineage>
</organism>
<dbReference type="EMBL" id="JACOOY010000022">
    <property type="protein sequence ID" value="MBC5666232.1"/>
    <property type="molecule type" value="Genomic_DNA"/>
</dbReference>
<accession>A0ABR7EY08</accession>
<proteinExistence type="predicted"/>
<comment type="caution">
    <text evidence="2">The sequence shown here is derived from an EMBL/GenBank/DDBJ whole genome shotgun (WGS) entry which is preliminary data.</text>
</comment>
<feature type="compositionally biased region" description="Basic residues" evidence="1">
    <location>
        <begin position="303"/>
        <end position="315"/>
    </location>
</feature>
<evidence type="ECO:0000313" key="3">
    <source>
        <dbReference type="Proteomes" id="UP000647235"/>
    </source>
</evidence>
<evidence type="ECO:0000256" key="1">
    <source>
        <dbReference type="SAM" id="MobiDB-lite"/>
    </source>
</evidence>
<dbReference type="Gene3D" id="2.60.40.10">
    <property type="entry name" value="Immunoglobulins"/>
    <property type="match status" value="1"/>
</dbReference>
<evidence type="ECO:0008006" key="4">
    <source>
        <dbReference type="Google" id="ProtNLM"/>
    </source>
</evidence>
<reference evidence="2 3" key="1">
    <citation type="submission" date="2020-08" db="EMBL/GenBank/DDBJ databases">
        <title>Genome public.</title>
        <authorList>
            <person name="Liu C."/>
            <person name="Sun Q."/>
        </authorList>
    </citation>
    <scope>NUCLEOTIDE SEQUENCE [LARGE SCALE GENOMIC DNA]</scope>
    <source>
        <strain evidence="2 3">NSJ-36</strain>
    </source>
</reference>
<gene>
    <name evidence="2" type="ORF">H8S07_13425</name>
</gene>
<protein>
    <recommendedName>
        <fullName evidence="4">DUF5011 domain-containing protein</fullName>
    </recommendedName>
</protein>
<feature type="compositionally biased region" description="Low complexity" evidence="1">
    <location>
        <begin position="268"/>
        <end position="302"/>
    </location>
</feature>
<dbReference type="InterPro" id="IPR013783">
    <property type="entry name" value="Ig-like_fold"/>
</dbReference>